<comment type="subcellular location">
    <subcellularLocation>
        <location evidence="1">Membrane</location>
        <topology evidence="1">Multi-pass membrane protein</topology>
    </subcellularLocation>
</comment>
<dbReference type="InterPro" id="IPR046342">
    <property type="entry name" value="CBS_dom_sf"/>
</dbReference>
<dbReference type="SMART" id="SM01091">
    <property type="entry name" value="CorC_HlyC"/>
    <property type="match status" value="1"/>
</dbReference>
<evidence type="ECO:0000259" key="10">
    <source>
        <dbReference type="PROSITE" id="PS51371"/>
    </source>
</evidence>
<dbReference type="InterPro" id="IPR016169">
    <property type="entry name" value="FAD-bd_PCMH_sub2"/>
</dbReference>
<gene>
    <name evidence="12" type="ORF">A2128_01010</name>
</gene>
<evidence type="ECO:0000256" key="3">
    <source>
        <dbReference type="ARBA" id="ARBA00022737"/>
    </source>
</evidence>
<dbReference type="InterPro" id="IPR036318">
    <property type="entry name" value="FAD-bd_PCMH-like_sf"/>
</dbReference>
<dbReference type="Gene3D" id="3.30.465.10">
    <property type="match status" value="1"/>
</dbReference>
<keyword evidence="3" id="KW-0677">Repeat</keyword>
<proteinExistence type="predicted"/>
<dbReference type="PROSITE" id="PS51371">
    <property type="entry name" value="CBS"/>
    <property type="match status" value="2"/>
</dbReference>
<evidence type="ECO:0000256" key="1">
    <source>
        <dbReference type="ARBA" id="ARBA00004141"/>
    </source>
</evidence>
<evidence type="ECO:0000256" key="4">
    <source>
        <dbReference type="ARBA" id="ARBA00022989"/>
    </source>
</evidence>
<sequence length="407" mass="44932">MSTLILFVLLLLFLDALVSAAEAAIYSVPLHRAKFLADKYRLGKILLPLKESMERPITTLIALSNFITILGSVMTGIIADRVFGEEWVGAFAAVLTFLVMVFGEIAPKRLGERYAEHVALAAAPAVLALSGIFTPITWLIQKITRPFLGSVPKTTSEEEIAFLAGVAEKEGAIEHEENRLIQTIFRFNDITAADIMTPKPLVDFIDGNRTVAELAEAVKTAKHSRLPVYENDANNIVGVVHQRNLLIALANGEVDQPVKNFAWDAMIVPESRPIDDLLKDMREKRAQLAVVISDYGNVVGVVGIEDIIEELVGEIIDEKDVAPEFIKRVSKNEIVVHGQTRVAYINQFFNTEIKSKKNLNGFLLEKFGEVPEEGVVLELGGIRFVAEAVGPRAIDRVRITKNIEKVV</sequence>
<keyword evidence="6 8" id="KW-0472">Membrane</keyword>
<dbReference type="Gene3D" id="3.10.580.10">
    <property type="entry name" value="CBS-domain"/>
    <property type="match status" value="1"/>
</dbReference>
<evidence type="ECO:0000256" key="9">
    <source>
        <dbReference type="SAM" id="Phobius"/>
    </source>
</evidence>
<dbReference type="FunFam" id="3.10.580.10:FF:000002">
    <property type="entry name" value="Magnesium/cobalt efflux protein CorC"/>
    <property type="match status" value="1"/>
</dbReference>
<evidence type="ECO:0000256" key="6">
    <source>
        <dbReference type="ARBA" id="ARBA00023136"/>
    </source>
</evidence>
<dbReference type="Pfam" id="PF03471">
    <property type="entry name" value="CorC_HlyC"/>
    <property type="match status" value="1"/>
</dbReference>
<dbReference type="EMBL" id="MHKV01000020">
    <property type="protein sequence ID" value="OGY97170.1"/>
    <property type="molecule type" value="Genomic_DNA"/>
</dbReference>
<dbReference type="InterPro" id="IPR000644">
    <property type="entry name" value="CBS_dom"/>
</dbReference>
<evidence type="ECO:0000256" key="7">
    <source>
        <dbReference type="PROSITE-ProRule" id="PRU00703"/>
    </source>
</evidence>
<dbReference type="AlphaFoldDB" id="A0A1G2C937"/>
<feature type="domain" description="CBS" evidence="10">
    <location>
        <begin position="257"/>
        <end position="318"/>
    </location>
</feature>
<feature type="transmembrane region" description="Helical" evidence="9">
    <location>
        <begin position="57"/>
        <end position="79"/>
    </location>
</feature>
<keyword evidence="4 8" id="KW-1133">Transmembrane helix</keyword>
<dbReference type="InterPro" id="IPR044751">
    <property type="entry name" value="Ion_transp-like_CBS"/>
</dbReference>
<feature type="domain" description="CBS" evidence="10">
    <location>
        <begin position="196"/>
        <end position="256"/>
    </location>
</feature>
<comment type="caution">
    <text evidence="12">The sequence shown here is derived from an EMBL/GenBank/DDBJ whole genome shotgun (WGS) entry which is preliminary data.</text>
</comment>
<evidence type="ECO:0000313" key="13">
    <source>
        <dbReference type="Proteomes" id="UP000176349"/>
    </source>
</evidence>
<keyword evidence="5 7" id="KW-0129">CBS domain</keyword>
<dbReference type="PANTHER" id="PTHR22777:SF4">
    <property type="entry name" value="UPF0053 PROTEIN SLL1254"/>
    <property type="match status" value="1"/>
</dbReference>
<accession>A0A1G2C937</accession>
<organism evidence="12 13">
    <name type="scientific">Candidatus Liptonbacteria bacterium GWC1_60_9</name>
    <dbReference type="NCBI Taxonomy" id="1798645"/>
    <lineage>
        <taxon>Bacteria</taxon>
        <taxon>Candidatus Liptoniibacteriota</taxon>
    </lineage>
</organism>
<evidence type="ECO:0000256" key="5">
    <source>
        <dbReference type="ARBA" id="ARBA00023122"/>
    </source>
</evidence>
<dbReference type="SUPFAM" id="SSF56176">
    <property type="entry name" value="FAD-binding/transporter-associated domain-like"/>
    <property type="match status" value="1"/>
</dbReference>
<dbReference type="PANTHER" id="PTHR22777">
    <property type="entry name" value="HEMOLYSIN-RELATED"/>
    <property type="match status" value="1"/>
</dbReference>
<name>A0A1G2C937_9BACT</name>
<dbReference type="Pfam" id="PF00571">
    <property type="entry name" value="CBS"/>
    <property type="match status" value="2"/>
</dbReference>
<dbReference type="PROSITE" id="PS51846">
    <property type="entry name" value="CNNM"/>
    <property type="match status" value="1"/>
</dbReference>
<dbReference type="InterPro" id="IPR002550">
    <property type="entry name" value="CNNM"/>
</dbReference>
<feature type="transmembrane region" description="Helical" evidence="9">
    <location>
        <begin position="86"/>
        <end position="106"/>
    </location>
</feature>
<dbReference type="Pfam" id="PF01595">
    <property type="entry name" value="CNNM"/>
    <property type="match status" value="1"/>
</dbReference>
<evidence type="ECO:0008006" key="14">
    <source>
        <dbReference type="Google" id="ProtNLM"/>
    </source>
</evidence>
<evidence type="ECO:0000256" key="2">
    <source>
        <dbReference type="ARBA" id="ARBA00022692"/>
    </source>
</evidence>
<keyword evidence="2 8" id="KW-0812">Transmembrane</keyword>
<dbReference type="GO" id="GO:0005886">
    <property type="term" value="C:plasma membrane"/>
    <property type="evidence" value="ECO:0007669"/>
    <property type="project" value="TreeGrafter"/>
</dbReference>
<dbReference type="SUPFAM" id="SSF54631">
    <property type="entry name" value="CBS-domain pair"/>
    <property type="match status" value="1"/>
</dbReference>
<evidence type="ECO:0000256" key="8">
    <source>
        <dbReference type="PROSITE-ProRule" id="PRU01193"/>
    </source>
</evidence>
<reference evidence="12 13" key="1">
    <citation type="journal article" date="2016" name="Nat. Commun.">
        <title>Thousands of microbial genomes shed light on interconnected biogeochemical processes in an aquifer system.</title>
        <authorList>
            <person name="Anantharaman K."/>
            <person name="Brown C.T."/>
            <person name="Hug L.A."/>
            <person name="Sharon I."/>
            <person name="Castelle C.J."/>
            <person name="Probst A.J."/>
            <person name="Thomas B.C."/>
            <person name="Singh A."/>
            <person name="Wilkins M.J."/>
            <person name="Karaoz U."/>
            <person name="Brodie E.L."/>
            <person name="Williams K.H."/>
            <person name="Hubbard S.S."/>
            <person name="Banfield J.F."/>
        </authorList>
    </citation>
    <scope>NUCLEOTIDE SEQUENCE [LARGE SCALE GENOMIC DNA]</scope>
</reference>
<dbReference type="Proteomes" id="UP000176349">
    <property type="component" value="Unassembled WGS sequence"/>
</dbReference>
<dbReference type="GO" id="GO:0050660">
    <property type="term" value="F:flavin adenine dinucleotide binding"/>
    <property type="evidence" value="ECO:0007669"/>
    <property type="project" value="InterPro"/>
</dbReference>
<protein>
    <recommendedName>
        <fullName evidence="14">Hemolysin</fullName>
    </recommendedName>
</protein>
<feature type="domain" description="CNNM transmembrane" evidence="11">
    <location>
        <begin position="1"/>
        <end position="177"/>
    </location>
</feature>
<dbReference type="CDD" id="cd04590">
    <property type="entry name" value="CBS_pair_CorC_HlyC_assoc"/>
    <property type="match status" value="1"/>
</dbReference>
<evidence type="ECO:0000259" key="11">
    <source>
        <dbReference type="PROSITE" id="PS51846"/>
    </source>
</evidence>
<dbReference type="SMART" id="SM00116">
    <property type="entry name" value="CBS"/>
    <property type="match status" value="2"/>
</dbReference>
<feature type="transmembrane region" description="Helical" evidence="9">
    <location>
        <begin position="118"/>
        <end position="140"/>
    </location>
</feature>
<dbReference type="InterPro" id="IPR005170">
    <property type="entry name" value="Transptr-assoc_dom"/>
</dbReference>
<evidence type="ECO:0000313" key="12">
    <source>
        <dbReference type="EMBL" id="OGY97170.1"/>
    </source>
</evidence>